<feature type="region of interest" description="Disordered" evidence="1">
    <location>
        <begin position="36"/>
        <end position="206"/>
    </location>
</feature>
<dbReference type="Proteomes" id="UP000138111">
    <property type="component" value="Segment"/>
</dbReference>
<evidence type="ECO:0000256" key="1">
    <source>
        <dbReference type="SAM" id="MobiDB-lite"/>
    </source>
</evidence>
<dbReference type="KEGG" id="vg:27815369"/>
<feature type="compositionally biased region" description="Basic and acidic residues" evidence="1">
    <location>
        <begin position="149"/>
        <end position="158"/>
    </location>
</feature>
<accession>A0A172DSR2</accession>
<reference evidence="2 7" key="2">
    <citation type="journal article" date="2016" name="PLoS ONE">
        <title>Genome Sequence of Canine Herpesvirus.</title>
        <authorList>
            <person name="Papageorgiou K.V."/>
            <person name="Suarez N.M."/>
            <person name="Wilkie G.S."/>
            <person name="McDonald M."/>
            <person name="Graham E.M."/>
            <person name="Davison A.J."/>
        </authorList>
    </citation>
    <scope>NUCLEOTIDE SEQUENCE [LARGE SCALE GENOMIC DNA]</scope>
    <source>
        <strain evidence="2">0194</strain>
    </source>
</reference>
<sequence>MNVFGSGRVATAEDYRKFLKNNKIAAKKLLVATSELKQSRRKSVNSNSYSTEKLGDASELKQSRRKSVNSNSYSTEKLGDASELKQSRRKSVNSNSYSTEKLGDASELKQSRRKSVNSNSYSTEKLGDASELKQSRRKSVNSNSYSTEKLGDASELKQSRRKSVNSNSSLTLLGLNKPPQRFYEKDNPRPRSKSQINASEDLHFYNQESPIRKKSFTNLKSVNTNDTVVISKPRKSIKKQYN</sequence>
<proteinExistence type="predicted"/>
<feature type="compositionally biased region" description="Basic and acidic residues" evidence="1">
    <location>
        <begin position="101"/>
        <end position="110"/>
    </location>
</feature>
<dbReference type="EMBL" id="KT819633">
    <property type="protein sequence ID" value="ALL26088.1"/>
    <property type="molecule type" value="Genomic_DNA"/>
</dbReference>
<reference evidence="3" key="3">
    <citation type="journal article" date="2020" name="Viruses">
        <title>Phylogenomic Analysis of Global Isolates of Canid Alphaherpesvirus 1.</title>
        <authorList>
            <person name="Lewin A.C."/>
            <person name="Coghill L.M."/>
            <person name="Mironovich M."/>
            <person name="Liu C.C."/>
            <person name="Carter R.T."/>
            <person name="Ledbetter E.C."/>
        </authorList>
    </citation>
    <scope>NUCLEOTIDE SEQUENCE</scope>
    <source>
        <strain evidence="5">ELAL-12</strain>
        <strain evidence="6">ELAL-13</strain>
        <strain evidence="3">ELAL-2</strain>
        <strain evidence="4">ELAL-6</strain>
    </source>
</reference>
<evidence type="ECO:0000313" key="4">
    <source>
        <dbReference type="EMBL" id="QQL08842.1"/>
    </source>
</evidence>
<name>A0A172DSR2_9ALPH</name>
<dbReference type="EMBL" id="MW353138">
    <property type="protein sequence ID" value="QQL09443.1"/>
    <property type="molecule type" value="Genomic_DNA"/>
</dbReference>
<evidence type="ECO:0000313" key="5">
    <source>
        <dbReference type="EMBL" id="QQL09293.1"/>
    </source>
</evidence>
<dbReference type="EMBL" id="MW353126">
    <property type="protein sequence ID" value="QQL08542.1"/>
    <property type="molecule type" value="Genomic_DNA"/>
</dbReference>
<dbReference type="EMBL" id="MW353130">
    <property type="protein sequence ID" value="QQL08842.1"/>
    <property type="molecule type" value="Genomic_DNA"/>
</dbReference>
<gene>
    <name evidence="2" type="primary">V57</name>
    <name evidence="3" type="ORF">A8B60_gp56</name>
</gene>
<feature type="compositionally biased region" description="Basic and acidic residues" evidence="1">
    <location>
        <begin position="77"/>
        <end position="86"/>
    </location>
</feature>
<dbReference type="EMBL" id="MW353136">
    <property type="protein sequence ID" value="QQL09293.1"/>
    <property type="molecule type" value="Genomic_DNA"/>
</dbReference>
<evidence type="ECO:0000313" key="6">
    <source>
        <dbReference type="EMBL" id="QQL09443.1"/>
    </source>
</evidence>
<feature type="compositionally biased region" description="Low complexity" evidence="1">
    <location>
        <begin position="164"/>
        <end position="176"/>
    </location>
</feature>
<dbReference type="RefSeq" id="YP_009252283.1">
    <property type="nucleotide sequence ID" value="NC_030117.1"/>
</dbReference>
<evidence type="ECO:0000313" key="7">
    <source>
        <dbReference type="Proteomes" id="UP000138111"/>
    </source>
</evidence>
<dbReference type="GeneID" id="27815369"/>
<feature type="compositionally biased region" description="Basic and acidic residues" evidence="1">
    <location>
        <begin position="125"/>
        <end position="134"/>
    </location>
</feature>
<organism evidence="2 7">
    <name type="scientific">Canid alphaherpesvirus 1</name>
    <dbReference type="NCBI Taxonomy" id="170325"/>
    <lineage>
        <taxon>Viruses</taxon>
        <taxon>Duplodnaviria</taxon>
        <taxon>Heunggongvirae</taxon>
        <taxon>Peploviricota</taxon>
        <taxon>Herviviricetes</taxon>
        <taxon>Herpesvirales</taxon>
        <taxon>Orthoherpesviridae</taxon>
        <taxon>Alphaherpesvirinae</taxon>
        <taxon>Varicellovirus</taxon>
        <taxon>Varicellovirus canidalpha1</taxon>
    </lineage>
</organism>
<evidence type="ECO:0000313" key="3">
    <source>
        <dbReference type="EMBL" id="QQL08542.1"/>
    </source>
</evidence>
<evidence type="ECO:0000313" key="2">
    <source>
        <dbReference type="EMBL" id="ALL26088.1"/>
    </source>
</evidence>
<protein>
    <submittedName>
        <fullName evidence="2">Protein V57</fullName>
    </submittedName>
</protein>
<reference evidence="2" key="1">
    <citation type="submission" date="2015-09" db="EMBL/GenBank/DDBJ databases">
        <authorList>
            <person name="Jackson K.R."/>
            <person name="Lunt B.L."/>
            <person name="Fisher J.N.B."/>
            <person name="Gardner A.V."/>
            <person name="Bailey M.E."/>
            <person name="Deus L.M."/>
            <person name="Earl A.S."/>
            <person name="Gibby P.D."/>
            <person name="Hartmann K.A."/>
            <person name="Liu J.E."/>
            <person name="Manci A.M."/>
            <person name="Nielsen D.A."/>
            <person name="Solomon M.B."/>
            <person name="Breakwell D.P."/>
            <person name="Burnett S.H."/>
            <person name="Grose J.H."/>
        </authorList>
    </citation>
    <scope>NUCLEOTIDE SEQUENCE</scope>
    <source>
        <strain evidence="2">0194</strain>
    </source>
</reference>
<dbReference type="InterPro" id="IPR035264">
    <property type="entry name" value="DUF5434"/>
</dbReference>
<dbReference type="Pfam" id="PF17502">
    <property type="entry name" value="DUF5434"/>
    <property type="match status" value="1"/>
</dbReference>
<feature type="compositionally biased region" description="Basic and acidic residues" evidence="1">
    <location>
        <begin position="53"/>
        <end position="62"/>
    </location>
</feature>
<keyword evidence="7" id="KW-1185">Reference proteome</keyword>